<dbReference type="AlphaFoldDB" id="K6Y9R8"/>
<accession>K6Y9R8</accession>
<reference evidence="2" key="1">
    <citation type="journal article" date="2014" name="Environ. Microbiol.">
        <title>Comparative genomics of the marine bacterial genus Glaciecola reveals the high degree of genomic diversity and genomic characteristic for cold adaptation.</title>
        <authorList>
            <person name="Qin Q.L."/>
            <person name="Xie B.B."/>
            <person name="Yu Y."/>
            <person name="Shu Y.L."/>
            <person name="Rong J.C."/>
            <person name="Zhang Y.J."/>
            <person name="Zhao D.L."/>
            <person name="Chen X.L."/>
            <person name="Zhang X.Y."/>
            <person name="Chen B."/>
            <person name="Zhou B.C."/>
            <person name="Zhang Y.Z."/>
        </authorList>
    </citation>
    <scope>NUCLEOTIDE SEQUENCE [LARGE SCALE GENOMIC DNA]</scope>
    <source>
        <strain evidence="2">ACAM 615</strain>
    </source>
</reference>
<name>K6Y9R8_9ALTE</name>
<comment type="caution">
    <text evidence="1">The sequence shown here is derived from an EMBL/GenBank/DDBJ whole genome shotgun (WGS) entry which is preliminary data.</text>
</comment>
<gene>
    <name evidence="1" type="ORF">GPAL_2635</name>
</gene>
<dbReference type="STRING" id="1121922.GCA_000428905_02153"/>
<protein>
    <submittedName>
        <fullName evidence="1">Uncharacterized protein</fullName>
    </submittedName>
</protein>
<dbReference type="Proteomes" id="UP000006251">
    <property type="component" value="Unassembled WGS sequence"/>
</dbReference>
<evidence type="ECO:0000313" key="1">
    <source>
        <dbReference type="EMBL" id="GAC29489.1"/>
    </source>
</evidence>
<sequence length="219" mass="24939">MVPKRSFNAVAFKRIYRLVSPNILKCSLYASFFIGVTACQPQQNSNDPNVTSPLHTSSQPVESLPPLLTLDELLNTDDFQMGIKQSVLNDDQASLRDWQQQLLAVAKEVRLSERDLARISGEQGLVFIEFEAKKQLFHDEFIEQFMNFENIDDLIQKYPYLSGLHQRALSLLNARDTAIQRAAKLLSDDGLQGVDYTQEARAQWKAYMINSGKLEELKN</sequence>
<keyword evidence="2" id="KW-1185">Reference proteome</keyword>
<proteinExistence type="predicted"/>
<evidence type="ECO:0000313" key="2">
    <source>
        <dbReference type="Proteomes" id="UP000006251"/>
    </source>
</evidence>
<organism evidence="1 2">
    <name type="scientific">Brumicola pallidula DSM 14239 = ACAM 615</name>
    <dbReference type="NCBI Taxonomy" id="1121922"/>
    <lineage>
        <taxon>Bacteria</taxon>
        <taxon>Pseudomonadati</taxon>
        <taxon>Pseudomonadota</taxon>
        <taxon>Gammaproteobacteria</taxon>
        <taxon>Alteromonadales</taxon>
        <taxon>Alteromonadaceae</taxon>
        <taxon>Brumicola</taxon>
    </lineage>
</organism>
<dbReference type="EMBL" id="BAEQ01000045">
    <property type="protein sequence ID" value="GAC29489.1"/>
    <property type="molecule type" value="Genomic_DNA"/>
</dbReference>